<comment type="caution">
    <text evidence="1">The sequence shown here is derived from an EMBL/GenBank/DDBJ whole genome shotgun (WGS) entry which is preliminary data.</text>
</comment>
<sequence length="221" mass="24699">MDGSRTRARRREGRWVRDGEPASAAHRLLRGFWGRSWVLLAPLLGMAWAHSSHVRPDVAALESVSRMDLQRALDREDALRVLVSAEQGETETVLAEIEALHLPRVLLRQTVLDSLARWERSPRFGLARLQARVDSLRTLNDYLAADLAAVDRSLADQRALLANLQGWQAALGDSLARVEQLLAANAAEAERGTRRNEVHAALSRAWYLFGPAIGMLWTRNS</sequence>
<dbReference type="AlphaFoldDB" id="A0A937XDR2"/>
<organism evidence="1 2">
    <name type="scientific">Eiseniibacteriota bacterium</name>
    <dbReference type="NCBI Taxonomy" id="2212470"/>
    <lineage>
        <taxon>Bacteria</taxon>
        <taxon>Candidatus Eiseniibacteriota</taxon>
    </lineage>
</organism>
<reference evidence="1" key="1">
    <citation type="submission" date="2019-03" db="EMBL/GenBank/DDBJ databases">
        <title>Lake Tanganyika Metagenome-Assembled Genomes (MAGs).</title>
        <authorList>
            <person name="Tran P."/>
        </authorList>
    </citation>
    <scope>NUCLEOTIDE SEQUENCE</scope>
    <source>
        <strain evidence="1">M_DeepCast_400m_m2_100</strain>
    </source>
</reference>
<evidence type="ECO:0000313" key="2">
    <source>
        <dbReference type="Proteomes" id="UP000748308"/>
    </source>
</evidence>
<dbReference type="Proteomes" id="UP000748308">
    <property type="component" value="Unassembled WGS sequence"/>
</dbReference>
<proteinExistence type="predicted"/>
<accession>A0A937XDR2</accession>
<gene>
    <name evidence="1" type="ORF">FJY75_09430</name>
</gene>
<evidence type="ECO:0000313" key="1">
    <source>
        <dbReference type="EMBL" id="MBM3318058.1"/>
    </source>
</evidence>
<dbReference type="EMBL" id="VGIY01000251">
    <property type="protein sequence ID" value="MBM3318058.1"/>
    <property type="molecule type" value="Genomic_DNA"/>
</dbReference>
<name>A0A937XDR2_UNCEI</name>
<protein>
    <submittedName>
        <fullName evidence="1">Uncharacterized protein</fullName>
    </submittedName>
</protein>